<evidence type="ECO:0000313" key="1">
    <source>
        <dbReference type="EMBL" id="BDD08828.1"/>
    </source>
</evidence>
<name>A0AAU9CYU7_9BACT</name>
<evidence type="ECO:0000313" key="2">
    <source>
        <dbReference type="Proteomes" id="UP001348817"/>
    </source>
</evidence>
<accession>A0AAU9CYU7</accession>
<dbReference type="KEGG" id="fax:FUAX_12600"/>
<dbReference type="EMBL" id="AP025314">
    <property type="protein sequence ID" value="BDD08828.1"/>
    <property type="molecule type" value="Genomic_DNA"/>
</dbReference>
<evidence type="ECO:0008006" key="3">
    <source>
        <dbReference type="Google" id="ProtNLM"/>
    </source>
</evidence>
<dbReference type="AlphaFoldDB" id="A0AAU9CYU7"/>
<sequence length="355" mass="40203">MPLSKSKLSQLIRSIFLFVFLCVIVLSSCGPNANDRTFTGKRVGNVEIGLSKSVALERLKSFTVKEMKGYKKPDSSTEYYEVLNGKKRAMILLFENNTLRAIKLFSKKYYTKNGTLSTALTTQDIYDRGYRLNAVGLEKNSAYGRCEVYKKNKVERGYAPLEKGAMPVIKLTSKGKPAAFSKVKAFYIGDSFRMITLKEEKYNKMDFGTLTGQTYLNDKFNLEISFPENWTPNATKKEVLGKVSELLFAKNENEETFLLIAEKIRSQNIRSGKDYFNHGKETGTIKKLGKIEEVKIAGRVFHKAPVVLPENKKALMYATYEPKGNFVLLLSGKNKDNKQPKDFEKLASSMTLILK</sequence>
<gene>
    <name evidence="1" type="ORF">FUAX_12600</name>
</gene>
<protein>
    <recommendedName>
        <fullName evidence="3">Lipoprotein</fullName>
    </recommendedName>
</protein>
<dbReference type="PROSITE" id="PS51257">
    <property type="entry name" value="PROKAR_LIPOPROTEIN"/>
    <property type="match status" value="1"/>
</dbReference>
<proteinExistence type="predicted"/>
<dbReference type="RefSeq" id="WP_338394063.1">
    <property type="nucleotide sequence ID" value="NZ_AP025314.1"/>
</dbReference>
<reference evidence="1 2" key="1">
    <citation type="submission" date="2021-12" db="EMBL/GenBank/DDBJ databases">
        <title>Genome sequencing of bacteria with rrn-lacking chromosome and rrn-plasmid.</title>
        <authorList>
            <person name="Anda M."/>
            <person name="Iwasaki W."/>
        </authorList>
    </citation>
    <scope>NUCLEOTIDE SEQUENCE [LARGE SCALE GENOMIC DNA]</scope>
    <source>
        <strain evidence="1 2">DSM 100852</strain>
    </source>
</reference>
<organism evidence="1 2">
    <name type="scientific">Fulvitalea axinellae</name>
    <dbReference type="NCBI Taxonomy" id="1182444"/>
    <lineage>
        <taxon>Bacteria</taxon>
        <taxon>Pseudomonadati</taxon>
        <taxon>Bacteroidota</taxon>
        <taxon>Cytophagia</taxon>
        <taxon>Cytophagales</taxon>
        <taxon>Persicobacteraceae</taxon>
        <taxon>Fulvitalea</taxon>
    </lineage>
</organism>
<keyword evidence="2" id="KW-1185">Reference proteome</keyword>
<dbReference type="Proteomes" id="UP001348817">
    <property type="component" value="Chromosome"/>
</dbReference>